<protein>
    <submittedName>
        <fullName evidence="2">Transposase domain-containing protein</fullName>
    </submittedName>
</protein>
<sequence>MCFYYSLIETAKLNGLNPYAYLKWLFEKAPLLKNEDSLESLTPWKCNPEDVNKSMLPGA</sequence>
<dbReference type="RefSeq" id="WP_149486435.1">
    <property type="nucleotide sequence ID" value="NZ_CP036150.1"/>
</dbReference>
<evidence type="ECO:0000313" key="2">
    <source>
        <dbReference type="EMBL" id="QEN08355.1"/>
    </source>
</evidence>
<evidence type="ECO:0000259" key="1">
    <source>
        <dbReference type="Pfam" id="PF13817"/>
    </source>
</evidence>
<name>A0A5C1QJM8_9SPIO</name>
<dbReference type="EMBL" id="CP036150">
    <property type="protein sequence ID" value="QEN08355.1"/>
    <property type="molecule type" value="Genomic_DNA"/>
</dbReference>
<feature type="domain" description="Transposase IS66 C-terminal" evidence="1">
    <location>
        <begin position="6"/>
        <end position="44"/>
    </location>
</feature>
<keyword evidence="3" id="KW-1185">Reference proteome</keyword>
<dbReference type="InterPro" id="IPR039552">
    <property type="entry name" value="IS66_C"/>
</dbReference>
<proteinExistence type="predicted"/>
<dbReference type="AlphaFoldDB" id="A0A5C1QJM8"/>
<dbReference type="Pfam" id="PF13817">
    <property type="entry name" value="DDE_Tnp_IS66_C"/>
    <property type="match status" value="1"/>
</dbReference>
<dbReference type="KEGG" id="ock:EXM22_10275"/>
<accession>A0A5C1QJM8</accession>
<organism evidence="2 3">
    <name type="scientific">Oceanispirochaeta crateris</name>
    <dbReference type="NCBI Taxonomy" id="2518645"/>
    <lineage>
        <taxon>Bacteria</taxon>
        <taxon>Pseudomonadati</taxon>
        <taxon>Spirochaetota</taxon>
        <taxon>Spirochaetia</taxon>
        <taxon>Spirochaetales</taxon>
        <taxon>Spirochaetaceae</taxon>
        <taxon>Oceanispirochaeta</taxon>
    </lineage>
</organism>
<dbReference type="Proteomes" id="UP000324209">
    <property type="component" value="Chromosome"/>
</dbReference>
<dbReference type="OrthoDB" id="371042at2"/>
<evidence type="ECO:0000313" key="3">
    <source>
        <dbReference type="Proteomes" id="UP000324209"/>
    </source>
</evidence>
<gene>
    <name evidence="2" type="ORF">EXM22_10275</name>
</gene>
<reference evidence="2 3" key="1">
    <citation type="submission" date="2019-02" db="EMBL/GenBank/DDBJ databases">
        <title>Complete Genome Sequence and Methylome Analysis of free living Spirochaetas.</title>
        <authorList>
            <person name="Fomenkov A."/>
            <person name="Dubinina G."/>
            <person name="Leshcheva N."/>
            <person name="Mikheeva N."/>
            <person name="Grabovich M."/>
            <person name="Vincze T."/>
            <person name="Roberts R.J."/>
        </authorList>
    </citation>
    <scope>NUCLEOTIDE SEQUENCE [LARGE SCALE GENOMIC DNA]</scope>
    <source>
        <strain evidence="2 3">K2</strain>
    </source>
</reference>